<evidence type="ECO:0000313" key="3">
    <source>
        <dbReference type="Proteomes" id="UP001595711"/>
    </source>
</evidence>
<evidence type="ECO:0000313" key="2">
    <source>
        <dbReference type="EMBL" id="MFC3675893.1"/>
    </source>
</evidence>
<evidence type="ECO:0000256" key="1">
    <source>
        <dbReference type="SAM" id="Phobius"/>
    </source>
</evidence>
<sequence length="113" mass="13695">MTPADPERPTRTRRDRLERSLGYDLPKQTVWHHSAAVLLMIATYPVWLSPRTLRRWRLCRRITTWKRAMLLFEDAWEWRWYFTVYLCMAVPVAVAIGWVLRRFDGRPPLRRPS</sequence>
<feature type="transmembrane region" description="Helical" evidence="1">
    <location>
        <begin position="78"/>
        <end position="100"/>
    </location>
</feature>
<feature type="transmembrane region" description="Helical" evidence="1">
    <location>
        <begin position="29"/>
        <end position="47"/>
    </location>
</feature>
<keyword evidence="1" id="KW-0812">Transmembrane</keyword>
<name>A0ABV7VFU4_9PROT</name>
<keyword evidence="1" id="KW-1133">Transmembrane helix</keyword>
<keyword evidence="3" id="KW-1185">Reference proteome</keyword>
<dbReference type="Proteomes" id="UP001595711">
    <property type="component" value="Unassembled WGS sequence"/>
</dbReference>
<dbReference type="RefSeq" id="WP_379725476.1">
    <property type="nucleotide sequence ID" value="NZ_JBHRYJ010000002.1"/>
</dbReference>
<gene>
    <name evidence="2" type="ORF">ACFOOQ_10090</name>
</gene>
<dbReference type="EMBL" id="JBHRYJ010000002">
    <property type="protein sequence ID" value="MFC3675893.1"/>
    <property type="molecule type" value="Genomic_DNA"/>
</dbReference>
<protein>
    <submittedName>
        <fullName evidence="2">Uncharacterized protein</fullName>
    </submittedName>
</protein>
<keyword evidence="1" id="KW-0472">Membrane</keyword>
<accession>A0ABV7VFU4</accession>
<organism evidence="2 3">
    <name type="scientific">Ferrovibrio xuzhouensis</name>
    <dbReference type="NCBI Taxonomy" id="1576914"/>
    <lineage>
        <taxon>Bacteria</taxon>
        <taxon>Pseudomonadati</taxon>
        <taxon>Pseudomonadota</taxon>
        <taxon>Alphaproteobacteria</taxon>
        <taxon>Rhodospirillales</taxon>
        <taxon>Rhodospirillaceae</taxon>
        <taxon>Ferrovibrio</taxon>
    </lineage>
</organism>
<comment type="caution">
    <text evidence="2">The sequence shown here is derived from an EMBL/GenBank/DDBJ whole genome shotgun (WGS) entry which is preliminary data.</text>
</comment>
<reference evidence="3" key="1">
    <citation type="journal article" date="2019" name="Int. J. Syst. Evol. Microbiol.">
        <title>The Global Catalogue of Microorganisms (GCM) 10K type strain sequencing project: providing services to taxonomists for standard genome sequencing and annotation.</title>
        <authorList>
            <consortium name="The Broad Institute Genomics Platform"/>
            <consortium name="The Broad Institute Genome Sequencing Center for Infectious Disease"/>
            <person name="Wu L."/>
            <person name="Ma J."/>
        </authorList>
    </citation>
    <scope>NUCLEOTIDE SEQUENCE [LARGE SCALE GENOMIC DNA]</scope>
    <source>
        <strain evidence="3">KCTC 42182</strain>
    </source>
</reference>
<proteinExistence type="predicted"/>